<gene>
    <name evidence="2" type="ORF">EGW08_023483</name>
</gene>
<keyword evidence="1" id="KW-1133">Transmembrane helix</keyword>
<keyword evidence="1" id="KW-0472">Membrane</keyword>
<protein>
    <submittedName>
        <fullName evidence="2">Uncharacterized protein</fullName>
    </submittedName>
</protein>
<evidence type="ECO:0000313" key="2">
    <source>
        <dbReference type="EMBL" id="RUS68753.1"/>
    </source>
</evidence>
<dbReference type="OrthoDB" id="3936150at2759"/>
<dbReference type="STRING" id="188477.A0A433SIH1"/>
<dbReference type="AlphaFoldDB" id="A0A433SIH1"/>
<organism evidence="2 3">
    <name type="scientific">Elysia chlorotica</name>
    <name type="common">Eastern emerald elysia</name>
    <name type="synonym">Sea slug</name>
    <dbReference type="NCBI Taxonomy" id="188477"/>
    <lineage>
        <taxon>Eukaryota</taxon>
        <taxon>Metazoa</taxon>
        <taxon>Spiralia</taxon>
        <taxon>Lophotrochozoa</taxon>
        <taxon>Mollusca</taxon>
        <taxon>Gastropoda</taxon>
        <taxon>Heterobranchia</taxon>
        <taxon>Euthyneura</taxon>
        <taxon>Panpulmonata</taxon>
        <taxon>Sacoglossa</taxon>
        <taxon>Placobranchoidea</taxon>
        <taxon>Plakobranchidae</taxon>
        <taxon>Elysia</taxon>
    </lineage>
</organism>
<proteinExistence type="predicted"/>
<evidence type="ECO:0000256" key="1">
    <source>
        <dbReference type="SAM" id="Phobius"/>
    </source>
</evidence>
<keyword evidence="3" id="KW-1185">Reference proteome</keyword>
<feature type="non-terminal residue" evidence="2">
    <location>
        <position position="104"/>
    </location>
</feature>
<reference evidence="2 3" key="1">
    <citation type="submission" date="2019-01" db="EMBL/GenBank/DDBJ databases">
        <title>A draft genome assembly of the solar-powered sea slug Elysia chlorotica.</title>
        <authorList>
            <person name="Cai H."/>
            <person name="Li Q."/>
            <person name="Fang X."/>
            <person name="Li J."/>
            <person name="Curtis N.E."/>
            <person name="Altenburger A."/>
            <person name="Shibata T."/>
            <person name="Feng M."/>
            <person name="Maeda T."/>
            <person name="Schwartz J.A."/>
            <person name="Shigenobu S."/>
            <person name="Lundholm N."/>
            <person name="Nishiyama T."/>
            <person name="Yang H."/>
            <person name="Hasebe M."/>
            <person name="Li S."/>
            <person name="Pierce S.K."/>
            <person name="Wang J."/>
        </authorList>
    </citation>
    <scope>NUCLEOTIDE SEQUENCE [LARGE SCALE GENOMIC DNA]</scope>
    <source>
        <strain evidence="2">EC2010</strain>
        <tissue evidence="2">Whole organism of an adult</tissue>
    </source>
</reference>
<evidence type="ECO:0000313" key="3">
    <source>
        <dbReference type="Proteomes" id="UP000271974"/>
    </source>
</evidence>
<accession>A0A433SIH1</accession>
<dbReference type="EMBL" id="RQTK01002037">
    <property type="protein sequence ID" value="RUS68753.1"/>
    <property type="molecule type" value="Genomic_DNA"/>
</dbReference>
<feature type="transmembrane region" description="Helical" evidence="1">
    <location>
        <begin position="21"/>
        <end position="41"/>
    </location>
</feature>
<name>A0A433SIH1_ELYCH</name>
<comment type="caution">
    <text evidence="2">The sequence shown here is derived from an EMBL/GenBank/DDBJ whole genome shotgun (WGS) entry which is preliminary data.</text>
</comment>
<dbReference type="Proteomes" id="UP000271974">
    <property type="component" value="Unassembled WGS sequence"/>
</dbReference>
<keyword evidence="1" id="KW-0812">Transmembrane</keyword>
<sequence>MKFDDILAQQTGEFGPYQARVYVLACLPLLTQAIMSILPVFTLASLRHRCAIPGLPNDTYAVQSERHQQLINASIPWEKDGDGWARSSCYMYRPGNNITWGPQV</sequence>